<gene>
    <name evidence="1" type="ORF">M438DRAFT_118691</name>
</gene>
<dbReference type="EMBL" id="KL585000">
    <property type="protein sequence ID" value="KEQ80121.1"/>
    <property type="molecule type" value="Genomic_DNA"/>
</dbReference>
<dbReference type="GeneID" id="40741040"/>
<sequence length="287" mass="33310">MESLIAVQGQKEDPRHWKTMRREIERWSASHSMNSWTTEAERRQNAETSLSQLGIDITMDPARHNMLARQVVRWSWEVQSVQGCGPKLHLPYHPIRTAWLWMEEYGPDLWPADEKKRGRLDNWAQDTDSSFVHLRDRAEIQHQDIEQRVDIIENIPQFCFSKGTLHPYNSMFQQVLQYFAGVYAGLWGGVDYKTCENQTAAQLMAQFLGMKPWVPEQAYLPLFYKIDEDFESDCGRSCCSDCSTCSCVSSEDSVVLRRRSTSSVSLVYLSAREMQLEELPSKAHWTC</sequence>
<accession>A0A074XZR4</accession>
<protein>
    <submittedName>
        <fullName evidence="1">Uncharacterized protein</fullName>
    </submittedName>
</protein>
<name>A0A074XZR4_AURPU</name>
<dbReference type="RefSeq" id="XP_029756308.1">
    <property type="nucleotide sequence ID" value="XM_029898734.1"/>
</dbReference>
<reference evidence="1 2" key="1">
    <citation type="journal article" date="2014" name="BMC Genomics">
        <title>Genome sequencing of four Aureobasidium pullulans varieties: biotechnological potential, stress tolerance, and description of new species.</title>
        <authorList>
            <person name="Gostin Ar C."/>
            <person name="Ohm R.A."/>
            <person name="Kogej T."/>
            <person name="Sonjak S."/>
            <person name="Turk M."/>
            <person name="Zajc J."/>
            <person name="Zalar P."/>
            <person name="Grube M."/>
            <person name="Sun H."/>
            <person name="Han J."/>
            <person name="Sharma A."/>
            <person name="Chiniquy J."/>
            <person name="Ngan C.Y."/>
            <person name="Lipzen A."/>
            <person name="Barry K."/>
            <person name="Grigoriev I.V."/>
            <person name="Gunde-Cimerman N."/>
        </authorList>
    </citation>
    <scope>NUCLEOTIDE SEQUENCE [LARGE SCALE GENOMIC DNA]</scope>
    <source>
        <strain evidence="1 2">EXF-150</strain>
    </source>
</reference>
<dbReference type="AlphaFoldDB" id="A0A074XZR4"/>
<keyword evidence="2" id="KW-1185">Reference proteome</keyword>
<proteinExistence type="predicted"/>
<dbReference type="HOGENOM" id="CLU_969721_0_0_1"/>
<dbReference type="Proteomes" id="UP000030706">
    <property type="component" value="Unassembled WGS sequence"/>
</dbReference>
<evidence type="ECO:0000313" key="2">
    <source>
        <dbReference type="Proteomes" id="UP000030706"/>
    </source>
</evidence>
<organism evidence="1 2">
    <name type="scientific">Aureobasidium pullulans EXF-150</name>
    <dbReference type="NCBI Taxonomy" id="1043002"/>
    <lineage>
        <taxon>Eukaryota</taxon>
        <taxon>Fungi</taxon>
        <taxon>Dikarya</taxon>
        <taxon>Ascomycota</taxon>
        <taxon>Pezizomycotina</taxon>
        <taxon>Dothideomycetes</taxon>
        <taxon>Dothideomycetidae</taxon>
        <taxon>Dothideales</taxon>
        <taxon>Saccotheciaceae</taxon>
        <taxon>Aureobasidium</taxon>
    </lineage>
</organism>
<dbReference type="OrthoDB" id="3905133at2759"/>
<evidence type="ECO:0000313" key="1">
    <source>
        <dbReference type="EMBL" id="KEQ80121.1"/>
    </source>
</evidence>